<proteinExistence type="inferred from homology"/>
<evidence type="ECO:0000256" key="2">
    <source>
        <dbReference type="PIRSR" id="PIRSR006232-1"/>
    </source>
</evidence>
<dbReference type="CDD" id="cd02247">
    <property type="entry name" value="cupin_pirin_C"/>
    <property type="match status" value="1"/>
</dbReference>
<reference evidence="6 7" key="1">
    <citation type="journal article" date="2011" name="Genome Res.">
        <title>Phylogeny-wide analysis of social amoeba genomes highlights ancient origins for complex intercellular communication.</title>
        <authorList>
            <person name="Heidel A.J."/>
            <person name="Lawal H.M."/>
            <person name="Felder M."/>
            <person name="Schilde C."/>
            <person name="Helps N.R."/>
            <person name="Tunggal B."/>
            <person name="Rivero F."/>
            <person name="John U."/>
            <person name="Schleicher M."/>
            <person name="Eichinger L."/>
            <person name="Platzer M."/>
            <person name="Noegel A.A."/>
            <person name="Schaap P."/>
            <person name="Gloeckner G."/>
        </authorList>
    </citation>
    <scope>NUCLEOTIDE SEQUENCE [LARGE SCALE GENOMIC DNA]</scope>
    <source>
        <strain evidence="7">ATCC 26659 / Pp 5 / PN500</strain>
    </source>
</reference>
<evidence type="ECO:0000313" key="6">
    <source>
        <dbReference type="EMBL" id="EFA75291.1"/>
    </source>
</evidence>
<comment type="similarity">
    <text evidence="1 3">Belongs to the pirin family.</text>
</comment>
<dbReference type="RefSeq" id="XP_020427425.1">
    <property type="nucleotide sequence ID" value="XM_020582122.1"/>
</dbReference>
<dbReference type="PANTHER" id="PTHR13903">
    <property type="entry name" value="PIRIN-RELATED"/>
    <property type="match status" value="1"/>
</dbReference>
<evidence type="ECO:0008006" key="8">
    <source>
        <dbReference type="Google" id="ProtNLM"/>
    </source>
</evidence>
<accession>D3BT74</accession>
<comment type="cofactor">
    <cofactor evidence="2">
        <name>Fe cation</name>
        <dbReference type="ChEBI" id="CHEBI:24875"/>
    </cofactor>
    <text evidence="2">Binds 1 Fe cation per subunit.</text>
</comment>
<dbReference type="Gene3D" id="2.60.120.10">
    <property type="entry name" value="Jelly Rolls"/>
    <property type="match status" value="2"/>
</dbReference>
<dbReference type="Proteomes" id="UP000001396">
    <property type="component" value="Unassembled WGS sequence"/>
</dbReference>
<dbReference type="InterPro" id="IPR011051">
    <property type="entry name" value="RmlC_Cupin_sf"/>
</dbReference>
<protein>
    <recommendedName>
        <fullName evidence="8">Pirin</fullName>
    </recommendedName>
</protein>
<dbReference type="InterPro" id="IPR014710">
    <property type="entry name" value="RmlC-like_jellyroll"/>
</dbReference>
<dbReference type="STRING" id="670386.D3BT74"/>
<feature type="binding site" evidence="2">
    <location>
        <position position="109"/>
    </location>
    <ligand>
        <name>Fe cation</name>
        <dbReference type="ChEBI" id="CHEBI:24875"/>
    </ligand>
</feature>
<gene>
    <name evidence="6" type="ORF">PPL_11367</name>
</gene>
<evidence type="ECO:0000256" key="3">
    <source>
        <dbReference type="RuleBase" id="RU003457"/>
    </source>
</evidence>
<keyword evidence="7" id="KW-1185">Reference proteome</keyword>
<sequence>MSSRVVSLITDGLKTSDGAGVNLTRMLPIRNGYSKPQRLDPFLMLDHIASDDSDDYIEGFPEHGHRGFETVTYMLEGSFEHKDNKGNRGLLVPGSVQWMTAGRGIIHSEMPMQDEGKLKGFQFWINLPHKDKMMAPRYQDIMPENIPVVKEDGNAIKVLAGHYKETKGAVKDIVTKPLFLDIDLKAGVKFSTDIAVGHSSFVFIISGEGTFGPDTNAKLVKESQLAVLDGSNNETRIDITASDKGLRFMLLSAAPIGEPICQYGPFVMCTEEEIDQLILYLFKYYIQDFCYLHHHILHLLKKTTTIVDLLILN</sequence>
<dbReference type="InterPro" id="IPR012093">
    <property type="entry name" value="Pirin"/>
</dbReference>
<comment type="caution">
    <text evidence="6">The sequence shown here is derived from an EMBL/GenBank/DDBJ whole genome shotgun (WGS) entry which is preliminary data.</text>
</comment>
<name>D3BT74_HETP5</name>
<keyword evidence="2" id="KW-0479">Metal-binding</keyword>
<dbReference type="AlphaFoldDB" id="D3BT74"/>
<evidence type="ECO:0000259" key="5">
    <source>
        <dbReference type="Pfam" id="PF05726"/>
    </source>
</evidence>
<dbReference type="OMA" id="QIWVALP"/>
<feature type="binding site" evidence="2">
    <location>
        <position position="65"/>
    </location>
    <ligand>
        <name>Fe cation</name>
        <dbReference type="ChEBI" id="CHEBI:24875"/>
    </ligand>
</feature>
<feature type="binding site" evidence="2">
    <location>
        <position position="107"/>
    </location>
    <ligand>
        <name>Fe cation</name>
        <dbReference type="ChEBI" id="CHEBI:24875"/>
    </ligand>
</feature>
<dbReference type="SUPFAM" id="SSF51182">
    <property type="entry name" value="RmlC-like cupins"/>
    <property type="match status" value="1"/>
</dbReference>
<dbReference type="GeneID" id="31366835"/>
<feature type="domain" description="Pirin C-terminal" evidence="5">
    <location>
        <begin position="180"/>
        <end position="277"/>
    </location>
</feature>
<organism evidence="6 7">
    <name type="scientific">Heterostelium pallidum (strain ATCC 26659 / Pp 5 / PN500)</name>
    <name type="common">Cellular slime mold</name>
    <name type="synonym">Polysphondylium pallidum</name>
    <dbReference type="NCBI Taxonomy" id="670386"/>
    <lineage>
        <taxon>Eukaryota</taxon>
        <taxon>Amoebozoa</taxon>
        <taxon>Evosea</taxon>
        <taxon>Eumycetozoa</taxon>
        <taxon>Dictyostelia</taxon>
        <taxon>Acytosteliales</taxon>
        <taxon>Acytosteliaceae</taxon>
        <taxon>Heterostelium</taxon>
    </lineage>
</organism>
<evidence type="ECO:0000256" key="1">
    <source>
        <dbReference type="ARBA" id="ARBA00008416"/>
    </source>
</evidence>
<feature type="binding site" evidence="2">
    <location>
        <position position="63"/>
    </location>
    <ligand>
        <name>Fe cation</name>
        <dbReference type="ChEBI" id="CHEBI:24875"/>
    </ligand>
</feature>
<dbReference type="GO" id="GO:0046872">
    <property type="term" value="F:metal ion binding"/>
    <property type="evidence" value="ECO:0007669"/>
    <property type="project" value="UniProtKB-KW"/>
</dbReference>
<dbReference type="EMBL" id="ADBJ01000056">
    <property type="protein sequence ID" value="EFA75291.1"/>
    <property type="molecule type" value="Genomic_DNA"/>
</dbReference>
<evidence type="ECO:0000259" key="4">
    <source>
        <dbReference type="Pfam" id="PF02678"/>
    </source>
</evidence>
<dbReference type="InterPro" id="IPR003829">
    <property type="entry name" value="Pirin_N_dom"/>
</dbReference>
<dbReference type="PIRSF" id="PIRSF006232">
    <property type="entry name" value="Pirin"/>
    <property type="match status" value="1"/>
</dbReference>
<feature type="domain" description="Pirin N-terminal" evidence="4">
    <location>
        <begin position="32"/>
        <end position="125"/>
    </location>
</feature>
<dbReference type="PANTHER" id="PTHR13903:SF8">
    <property type="entry name" value="PIRIN"/>
    <property type="match status" value="1"/>
</dbReference>
<dbReference type="InParanoid" id="D3BT74"/>
<dbReference type="Pfam" id="PF02678">
    <property type="entry name" value="Pirin"/>
    <property type="match status" value="1"/>
</dbReference>
<dbReference type="Pfam" id="PF05726">
    <property type="entry name" value="Pirin_C"/>
    <property type="match status" value="1"/>
</dbReference>
<keyword evidence="2" id="KW-0408">Iron</keyword>
<dbReference type="CDD" id="cd02909">
    <property type="entry name" value="cupin_pirin_N"/>
    <property type="match status" value="1"/>
</dbReference>
<evidence type="ECO:0000313" key="7">
    <source>
        <dbReference type="Proteomes" id="UP000001396"/>
    </source>
</evidence>
<dbReference type="InterPro" id="IPR008778">
    <property type="entry name" value="Pirin_C_dom"/>
</dbReference>